<dbReference type="GO" id="GO:0008541">
    <property type="term" value="C:proteasome regulatory particle, lid subcomplex"/>
    <property type="evidence" value="ECO:0007669"/>
    <property type="project" value="TreeGrafter"/>
</dbReference>
<dbReference type="InterPro" id="IPR035298">
    <property type="entry name" value="PSMD13"/>
</dbReference>
<comment type="similarity">
    <text evidence="2">Belongs to the proteasome subunit S11 family.</text>
</comment>
<reference evidence="10" key="1">
    <citation type="submission" date="2021-09" db="EMBL/GenBank/DDBJ databases">
        <authorList>
            <person name="Martin H S."/>
        </authorList>
    </citation>
    <scope>NUCLEOTIDE SEQUENCE</scope>
</reference>
<dbReference type="SMART" id="SM00088">
    <property type="entry name" value="PINT"/>
    <property type="match status" value="1"/>
</dbReference>
<dbReference type="Pfam" id="PF01399">
    <property type="entry name" value="PCI"/>
    <property type="match status" value="1"/>
</dbReference>
<protein>
    <recommendedName>
        <fullName evidence="4">26S proteasome non-ATPase regulatory subunit 13</fullName>
    </recommendedName>
    <alternativeName>
        <fullName evidence="6">26S proteasome regulatory subunit RPN9</fullName>
    </alternativeName>
    <alternativeName>
        <fullName evidence="8">26S proteasome regulatory subunit S11</fullName>
    </alternativeName>
    <alternativeName>
        <fullName evidence="7">26S proteasome regulatory subunit p40.5</fullName>
    </alternativeName>
</protein>
<evidence type="ECO:0000256" key="4">
    <source>
        <dbReference type="ARBA" id="ARBA00015732"/>
    </source>
</evidence>
<evidence type="ECO:0000259" key="9">
    <source>
        <dbReference type="PROSITE" id="PS50250"/>
    </source>
</evidence>
<dbReference type="PANTHER" id="PTHR10539:SF0">
    <property type="entry name" value="26S PROTEASOME NON-ATPASE REGULATORY SUBUNIT 13"/>
    <property type="match status" value="1"/>
</dbReference>
<keyword evidence="11" id="KW-1185">Reference proteome</keyword>
<gene>
    <name evidence="10" type="ORF">DCHRY22_LOCUS12222</name>
</gene>
<feature type="domain" description="PCI" evidence="9">
    <location>
        <begin position="179"/>
        <end position="346"/>
    </location>
</feature>
<dbReference type="GO" id="GO:0006511">
    <property type="term" value="P:ubiquitin-dependent protein catabolic process"/>
    <property type="evidence" value="ECO:0007669"/>
    <property type="project" value="TreeGrafter"/>
</dbReference>
<comment type="caution">
    <text evidence="10">The sequence shown here is derived from an EMBL/GenBank/DDBJ whole genome shotgun (WGS) entry which is preliminary data.</text>
</comment>
<evidence type="ECO:0000256" key="3">
    <source>
        <dbReference type="ARBA" id="ARBA00011441"/>
    </source>
</evidence>
<dbReference type="PANTHER" id="PTHR10539">
    <property type="entry name" value="26S PROTEASOME NON-ATPASE REGULATORY SUBUNIT 13"/>
    <property type="match status" value="1"/>
</dbReference>
<evidence type="ECO:0000256" key="5">
    <source>
        <dbReference type="ARBA" id="ARBA00022942"/>
    </source>
</evidence>
<organism evidence="10 11">
    <name type="scientific">Danaus chrysippus</name>
    <name type="common">African queen</name>
    <dbReference type="NCBI Taxonomy" id="151541"/>
    <lineage>
        <taxon>Eukaryota</taxon>
        <taxon>Metazoa</taxon>
        <taxon>Ecdysozoa</taxon>
        <taxon>Arthropoda</taxon>
        <taxon>Hexapoda</taxon>
        <taxon>Insecta</taxon>
        <taxon>Pterygota</taxon>
        <taxon>Neoptera</taxon>
        <taxon>Endopterygota</taxon>
        <taxon>Lepidoptera</taxon>
        <taxon>Glossata</taxon>
        <taxon>Ditrysia</taxon>
        <taxon>Papilionoidea</taxon>
        <taxon>Nymphalidae</taxon>
        <taxon>Danainae</taxon>
        <taxon>Danaini</taxon>
        <taxon>Danaina</taxon>
        <taxon>Danaus</taxon>
        <taxon>Anosia</taxon>
    </lineage>
</organism>
<dbReference type="GO" id="GO:0005829">
    <property type="term" value="C:cytosol"/>
    <property type="evidence" value="ECO:0007669"/>
    <property type="project" value="TreeGrafter"/>
</dbReference>
<comment type="subunit">
    <text evidence="3">Component of the 19S proteasome regulatory particle complex. The 26S proteasome consists of a 20S core particle (CP) and two 19S regulatory subunits (RP). The regulatory particle is made of a lid composed of 9 subunits including PSMD13, a base containing 6 ATPases and few additional components.</text>
</comment>
<dbReference type="OrthoDB" id="1093at2759"/>
<dbReference type="PROSITE" id="PS50250">
    <property type="entry name" value="PCI"/>
    <property type="match status" value="1"/>
</dbReference>
<dbReference type="EMBL" id="CAKASE010000075">
    <property type="protein sequence ID" value="CAG9577101.1"/>
    <property type="molecule type" value="Genomic_DNA"/>
</dbReference>
<evidence type="ECO:0000256" key="1">
    <source>
        <dbReference type="ARBA" id="ARBA00002362"/>
    </source>
</evidence>
<name>A0A8J2QZH5_9NEOP</name>
<comment type="function">
    <text evidence="1">Component of the 26S proteasome, a multiprotein complex involved in the ATP-dependent degradation of ubiquitinated proteins. This complex plays a key role in the maintenance of protein homeostasis by removing misfolded or damaged proteins, which could impair cellular functions, and by removing proteins whose functions are no longer required. Therefore, the proteasome participates in numerous cellular processes, including cell cycle progression, apoptosis, or DNA damage repair.</text>
</comment>
<dbReference type="AlphaFoldDB" id="A0A8J2QZH5"/>
<dbReference type="GO" id="GO:0005198">
    <property type="term" value="F:structural molecule activity"/>
    <property type="evidence" value="ECO:0007669"/>
    <property type="project" value="TreeGrafter"/>
</dbReference>
<sequence length="385" mass="42540">MASVKFAVVDANDYLSKKQASDPELASDWAKLEELYNKKLWHQLTLKLQEFVKHPSLQSGDNLIQLYNNFLAIFENKINPLSLVEIVAHIVAQYADKREAVAFLEKIEAKVKMNAEALALCKVLQGQIYLEHLNDLDATEKIIDVLENTLEDADGVTPVHGRFYKLASEYYRVRGPMARYYVAALRYVGCAGGGAELPLHERRAAALRLALAAVLAPTVYDLGELLAHPILESLEGTPDSWACDLVKAVAAGDVVAFEKIRAQSPHQELHRADRQLRQKIAILCLMEMAFNRSSTQRKLTFAEIARAARVPASDVELLVMKALAEKLVRGHIDQVNETVSITWVRARALGRAGAGRLAARLDAWCAAAAAAEGLLQRTAPDLLTL</sequence>
<accession>A0A8J2QZH5</accession>
<dbReference type="InterPro" id="IPR054179">
    <property type="entry name" value="PSD13_N"/>
</dbReference>
<keyword evidence="5" id="KW-0647">Proteasome</keyword>
<dbReference type="SUPFAM" id="SSF46785">
    <property type="entry name" value="Winged helix' DNA-binding domain"/>
    <property type="match status" value="1"/>
</dbReference>
<proteinExistence type="inferred from homology"/>
<evidence type="ECO:0000256" key="2">
    <source>
        <dbReference type="ARBA" id="ARBA00006207"/>
    </source>
</evidence>
<evidence type="ECO:0000313" key="10">
    <source>
        <dbReference type="EMBL" id="CAG9577101.1"/>
    </source>
</evidence>
<evidence type="ECO:0000313" key="11">
    <source>
        <dbReference type="Proteomes" id="UP000789524"/>
    </source>
</evidence>
<evidence type="ECO:0000256" key="6">
    <source>
        <dbReference type="ARBA" id="ARBA00029749"/>
    </source>
</evidence>
<dbReference type="Pfam" id="PF22037">
    <property type="entry name" value="PSD13_N"/>
    <property type="match status" value="1"/>
</dbReference>
<dbReference type="Proteomes" id="UP000789524">
    <property type="component" value="Unassembled WGS sequence"/>
</dbReference>
<dbReference type="GO" id="GO:0005634">
    <property type="term" value="C:nucleus"/>
    <property type="evidence" value="ECO:0007669"/>
    <property type="project" value="TreeGrafter"/>
</dbReference>
<dbReference type="InterPro" id="IPR000717">
    <property type="entry name" value="PCI_dom"/>
</dbReference>
<evidence type="ECO:0000256" key="7">
    <source>
        <dbReference type="ARBA" id="ARBA00031303"/>
    </source>
</evidence>
<dbReference type="InterPro" id="IPR036390">
    <property type="entry name" value="WH_DNA-bd_sf"/>
</dbReference>
<evidence type="ECO:0000256" key="8">
    <source>
        <dbReference type="ARBA" id="ARBA00032323"/>
    </source>
</evidence>